<evidence type="ECO:0000313" key="1">
    <source>
        <dbReference type="EMBL" id="NEN06609.1"/>
    </source>
</evidence>
<dbReference type="Proteomes" id="UP000474967">
    <property type="component" value="Unassembled WGS sequence"/>
</dbReference>
<organism evidence="1 2">
    <name type="scientific">Leifsonia tongyongensis</name>
    <dbReference type="NCBI Taxonomy" id="1268043"/>
    <lineage>
        <taxon>Bacteria</taxon>
        <taxon>Bacillati</taxon>
        <taxon>Actinomycetota</taxon>
        <taxon>Actinomycetes</taxon>
        <taxon>Micrococcales</taxon>
        <taxon>Microbacteriaceae</taxon>
        <taxon>Leifsonia</taxon>
    </lineage>
</organism>
<dbReference type="AlphaFoldDB" id="A0A6L9XYU2"/>
<sequence>MEVTIAQLEGGPFDGRTWDVTEFVLQAELTDENGRTATYLETARRTATGLVIWTVDVD</sequence>
<keyword evidence="2" id="KW-1185">Reference proteome</keyword>
<dbReference type="EMBL" id="JAAGWY010000002">
    <property type="protein sequence ID" value="NEN06609.1"/>
    <property type="molecule type" value="Genomic_DNA"/>
</dbReference>
<dbReference type="RefSeq" id="WP_163290008.1">
    <property type="nucleotide sequence ID" value="NZ_JAAGWY010000002.1"/>
</dbReference>
<comment type="caution">
    <text evidence="1">The sequence shown here is derived from an EMBL/GenBank/DDBJ whole genome shotgun (WGS) entry which is preliminary data.</text>
</comment>
<evidence type="ECO:0000313" key="2">
    <source>
        <dbReference type="Proteomes" id="UP000474967"/>
    </source>
</evidence>
<proteinExistence type="predicted"/>
<name>A0A6L9XYU2_9MICO</name>
<accession>A0A6L9XYU2</accession>
<reference evidence="1 2" key="1">
    <citation type="journal article" date="2014" name="J. Microbiol.">
        <title>Diaminobutyricibacter tongyongensis gen. nov., sp. nov. and Homoserinibacter gongjuensis gen. nov., sp. nov. belong to the family Microbacteriaceae.</title>
        <authorList>
            <person name="Kim S.J."/>
            <person name="Ahn J.H."/>
            <person name="Weon H.Y."/>
            <person name="Hamada M."/>
            <person name="Suzuki K."/>
            <person name="Kwon S.W."/>
        </authorList>
    </citation>
    <scope>NUCLEOTIDE SEQUENCE [LARGE SCALE GENOMIC DNA]</scope>
    <source>
        <strain evidence="1 2">NBRC 108724</strain>
    </source>
</reference>
<gene>
    <name evidence="1" type="ORF">G3T36_12105</name>
</gene>
<protein>
    <submittedName>
        <fullName evidence="1">Uncharacterized protein</fullName>
    </submittedName>
</protein>